<dbReference type="PROSITE" id="PS51257">
    <property type="entry name" value="PROKAR_LIPOPROTEIN"/>
    <property type="match status" value="1"/>
</dbReference>
<proteinExistence type="predicted"/>
<dbReference type="RefSeq" id="WP_158767628.1">
    <property type="nucleotide sequence ID" value="NZ_CP047045.1"/>
</dbReference>
<dbReference type="KEGG" id="tsv:DSM104635_03731"/>
<keyword evidence="1" id="KW-0732">Signal</keyword>
<dbReference type="Proteomes" id="UP000431269">
    <property type="component" value="Chromosome"/>
</dbReference>
<name>A0A6I6MTT1_9CAUL</name>
<keyword evidence="3" id="KW-1185">Reference proteome</keyword>
<dbReference type="PANTHER" id="PTHR40590">
    <property type="entry name" value="CYTOPLASMIC PROTEIN-RELATED"/>
    <property type="match status" value="1"/>
</dbReference>
<dbReference type="PANTHER" id="PTHR40590:SF1">
    <property type="entry name" value="CYTOPLASMIC PROTEIN"/>
    <property type="match status" value="1"/>
</dbReference>
<reference evidence="3" key="1">
    <citation type="submission" date="2019-12" db="EMBL/GenBank/DDBJ databases">
        <title>Complete genome of Terracaulis silvestris 0127_4.</title>
        <authorList>
            <person name="Vieira S."/>
            <person name="Riedel T."/>
            <person name="Sproer C."/>
            <person name="Pascual J."/>
            <person name="Boedeker C."/>
            <person name="Overmann J."/>
        </authorList>
    </citation>
    <scope>NUCLEOTIDE SEQUENCE [LARGE SCALE GENOMIC DNA]</scope>
    <source>
        <strain evidence="3">0127_4</strain>
    </source>
</reference>
<dbReference type="CDD" id="cd14789">
    <property type="entry name" value="Tiki"/>
    <property type="match status" value="1"/>
</dbReference>
<protein>
    <submittedName>
        <fullName evidence="2">TraB family protein</fullName>
    </submittedName>
</protein>
<evidence type="ECO:0000313" key="3">
    <source>
        <dbReference type="Proteomes" id="UP000431269"/>
    </source>
</evidence>
<dbReference type="EMBL" id="CP047045">
    <property type="protein sequence ID" value="QGZ96866.1"/>
    <property type="molecule type" value="Genomic_DNA"/>
</dbReference>
<dbReference type="InterPro" id="IPR047111">
    <property type="entry name" value="YbaP-like"/>
</dbReference>
<dbReference type="AlphaFoldDB" id="A0A6I6MTT1"/>
<dbReference type="Pfam" id="PF01963">
    <property type="entry name" value="TraB_PrgY_gumN"/>
    <property type="match status" value="1"/>
</dbReference>
<feature type="signal peptide" evidence="1">
    <location>
        <begin position="1"/>
        <end position="17"/>
    </location>
</feature>
<organism evidence="2 3">
    <name type="scientific">Terricaulis silvestris</name>
    <dbReference type="NCBI Taxonomy" id="2686094"/>
    <lineage>
        <taxon>Bacteria</taxon>
        <taxon>Pseudomonadati</taxon>
        <taxon>Pseudomonadota</taxon>
        <taxon>Alphaproteobacteria</taxon>
        <taxon>Caulobacterales</taxon>
        <taxon>Caulobacteraceae</taxon>
        <taxon>Terricaulis</taxon>
    </lineage>
</organism>
<feature type="chain" id="PRO_5026019980" evidence="1">
    <location>
        <begin position="18"/>
        <end position="290"/>
    </location>
</feature>
<evidence type="ECO:0000256" key="1">
    <source>
        <dbReference type="SAM" id="SignalP"/>
    </source>
</evidence>
<accession>A0A6I6MTT1</accession>
<evidence type="ECO:0000313" key="2">
    <source>
        <dbReference type="EMBL" id="QGZ96866.1"/>
    </source>
</evidence>
<dbReference type="InterPro" id="IPR002816">
    <property type="entry name" value="TraB/PrgY/GumN_fam"/>
</dbReference>
<sequence length="290" mass="31685">MRALLAALLAATAWALAACSPPAEPAMWRIADEDSEIWLFGSVHLLPEEVKWDGPRWQAAFANAEEFVTETDTSAEASAAFPQLAAQYGTLPEGQRLSDLMNADDRARLGRAAALSGLNPAALEGLRPWLAALQLSYGYAQRAGHHSELGVEGVLARRARAEGKWLSFFETPEEQVRILADLAPADEARFLSITLRQIEEEADTMRVLDRAWARGDVATLDRALSQEWTEGGAAVHEAVILRRNRAWADEIERRLQGSGRIFIAVGAAHLIGDDSVVDLLRTRGVEVEGP</sequence>
<gene>
    <name evidence="2" type="ORF">DSM104635_03731</name>
</gene>